<comment type="subcellular location">
    <subcellularLocation>
        <location evidence="1 10">Cell membrane</location>
        <topology evidence="1 10">Multi-pass membrane protein</topology>
    </subcellularLocation>
</comment>
<gene>
    <name evidence="10" type="primary">fluC</name>
    <name evidence="10" type="synonym">crcB</name>
    <name evidence="11" type="ORF">M2152_002717</name>
</gene>
<comment type="function">
    <text evidence="9 10">Fluoride-specific ion channel. Important for reducing fluoride concentration in the cell, thus reducing its toxicity.</text>
</comment>
<keyword evidence="12" id="KW-1185">Reference proteome</keyword>
<dbReference type="EMBL" id="JARXVQ010000001">
    <property type="protein sequence ID" value="MDH6182535.1"/>
    <property type="molecule type" value="Genomic_DNA"/>
</dbReference>
<evidence type="ECO:0000313" key="11">
    <source>
        <dbReference type="EMBL" id="MDH6182535.1"/>
    </source>
</evidence>
<keyword evidence="2 10" id="KW-1003">Cell membrane</keyword>
<feature type="transmembrane region" description="Helical" evidence="10">
    <location>
        <begin position="93"/>
        <end position="115"/>
    </location>
</feature>
<feature type="binding site" evidence="10">
    <location>
        <position position="75"/>
    </location>
    <ligand>
        <name>Na(+)</name>
        <dbReference type="ChEBI" id="CHEBI:29101"/>
        <note>structural</note>
    </ligand>
</feature>
<protein>
    <recommendedName>
        <fullName evidence="10">Fluoride-specific ion channel FluC</fullName>
    </recommendedName>
</protein>
<feature type="binding site" evidence="10">
    <location>
        <position position="72"/>
    </location>
    <ligand>
        <name>Na(+)</name>
        <dbReference type="ChEBI" id="CHEBI:29101"/>
        <note>structural</note>
    </ligand>
</feature>
<keyword evidence="5 10" id="KW-0472">Membrane</keyword>
<dbReference type="Pfam" id="PF02537">
    <property type="entry name" value="CRCB"/>
    <property type="match status" value="1"/>
</dbReference>
<evidence type="ECO:0000256" key="5">
    <source>
        <dbReference type="ARBA" id="ARBA00023136"/>
    </source>
</evidence>
<evidence type="ECO:0000256" key="4">
    <source>
        <dbReference type="ARBA" id="ARBA00022989"/>
    </source>
</evidence>
<keyword evidence="10" id="KW-0813">Transport</keyword>
<keyword evidence="10" id="KW-0915">Sodium</keyword>
<organism evidence="11 12">
    <name type="scientific">Antiquaquibacter oligotrophicus</name>
    <dbReference type="NCBI Taxonomy" id="2880260"/>
    <lineage>
        <taxon>Bacteria</taxon>
        <taxon>Bacillati</taxon>
        <taxon>Actinomycetota</taxon>
        <taxon>Actinomycetes</taxon>
        <taxon>Micrococcales</taxon>
        <taxon>Microbacteriaceae</taxon>
        <taxon>Antiquaquibacter</taxon>
    </lineage>
</organism>
<keyword evidence="10" id="KW-0479">Metal-binding</keyword>
<dbReference type="PANTHER" id="PTHR28259:SF1">
    <property type="entry name" value="FLUORIDE EXPORT PROTEIN 1-RELATED"/>
    <property type="match status" value="1"/>
</dbReference>
<name>A0ABT6KRC8_9MICO</name>
<proteinExistence type="inferred from homology"/>
<keyword evidence="6 10" id="KW-0407">Ion channel</keyword>
<evidence type="ECO:0000256" key="6">
    <source>
        <dbReference type="ARBA" id="ARBA00023303"/>
    </source>
</evidence>
<comment type="catalytic activity">
    <reaction evidence="8">
        <text>fluoride(in) = fluoride(out)</text>
        <dbReference type="Rhea" id="RHEA:76159"/>
        <dbReference type="ChEBI" id="CHEBI:17051"/>
    </reaction>
    <physiologicalReaction direction="left-to-right" evidence="8">
        <dbReference type="Rhea" id="RHEA:76160"/>
    </physiologicalReaction>
</comment>
<dbReference type="RefSeq" id="WP_322134811.1">
    <property type="nucleotide sequence ID" value="NZ_CP085036.1"/>
</dbReference>
<evidence type="ECO:0000256" key="1">
    <source>
        <dbReference type="ARBA" id="ARBA00004651"/>
    </source>
</evidence>
<evidence type="ECO:0000256" key="8">
    <source>
        <dbReference type="ARBA" id="ARBA00035585"/>
    </source>
</evidence>
<reference evidence="11 12" key="1">
    <citation type="submission" date="2023-04" db="EMBL/GenBank/DDBJ databases">
        <title>Genome Encyclopedia of Bacteria and Archaea VI: Functional Genomics of Type Strains.</title>
        <authorList>
            <person name="Whitman W."/>
        </authorList>
    </citation>
    <scope>NUCLEOTIDE SEQUENCE [LARGE SCALE GENOMIC DNA]</scope>
    <source>
        <strain evidence="11 12">SG_E_30_P1</strain>
    </source>
</reference>
<evidence type="ECO:0000256" key="9">
    <source>
        <dbReference type="ARBA" id="ARBA00049940"/>
    </source>
</evidence>
<keyword evidence="4 10" id="KW-1133">Transmembrane helix</keyword>
<dbReference type="HAMAP" id="MF_00454">
    <property type="entry name" value="FluC"/>
    <property type="match status" value="1"/>
</dbReference>
<comment type="similarity">
    <text evidence="7 10">Belongs to the fluoride channel Fluc/FEX (TC 1.A.43) family.</text>
</comment>
<keyword evidence="3 10" id="KW-0812">Transmembrane</keyword>
<comment type="activity regulation">
    <text evidence="10">Na(+) is not transported, but it plays an essential structural role and its presence is essential for fluoride channel function.</text>
</comment>
<evidence type="ECO:0000256" key="7">
    <source>
        <dbReference type="ARBA" id="ARBA00035120"/>
    </source>
</evidence>
<keyword evidence="10" id="KW-0406">Ion transport</keyword>
<sequence>MRELLAVIAGGVVGTGLRLAVDALLVHGDAGFPWSTLVVNVVGAFTLGLLVARLWPSAPGWLRAGLGAGLLGSFTTFSALAVSLVAMTTAGNGMLALAYLVASVVLGLAAAWAGLRLGRPRGPVTIDEVDE</sequence>
<feature type="transmembrane region" description="Helical" evidence="10">
    <location>
        <begin position="30"/>
        <end position="52"/>
    </location>
</feature>
<accession>A0ABT6KRC8</accession>
<feature type="transmembrane region" description="Helical" evidence="10">
    <location>
        <begin position="64"/>
        <end position="87"/>
    </location>
</feature>
<comment type="caution">
    <text evidence="11">The sequence shown here is derived from an EMBL/GenBank/DDBJ whole genome shotgun (WGS) entry which is preliminary data.</text>
</comment>
<evidence type="ECO:0000256" key="2">
    <source>
        <dbReference type="ARBA" id="ARBA00022475"/>
    </source>
</evidence>
<evidence type="ECO:0000256" key="10">
    <source>
        <dbReference type="HAMAP-Rule" id="MF_00454"/>
    </source>
</evidence>
<evidence type="ECO:0000313" key="12">
    <source>
        <dbReference type="Proteomes" id="UP001160142"/>
    </source>
</evidence>
<dbReference type="PANTHER" id="PTHR28259">
    <property type="entry name" value="FLUORIDE EXPORT PROTEIN 1-RELATED"/>
    <property type="match status" value="1"/>
</dbReference>
<dbReference type="InterPro" id="IPR003691">
    <property type="entry name" value="FluC"/>
</dbReference>
<dbReference type="Proteomes" id="UP001160142">
    <property type="component" value="Unassembled WGS sequence"/>
</dbReference>
<evidence type="ECO:0000256" key="3">
    <source>
        <dbReference type="ARBA" id="ARBA00022692"/>
    </source>
</evidence>